<dbReference type="Gene3D" id="1.10.418.10">
    <property type="entry name" value="Calponin-like domain"/>
    <property type="match status" value="1"/>
</dbReference>
<feature type="compositionally biased region" description="Basic and acidic residues" evidence="1">
    <location>
        <begin position="142"/>
        <end position="160"/>
    </location>
</feature>
<dbReference type="InterPro" id="IPR050606">
    <property type="entry name" value="Calponin-like"/>
</dbReference>
<proteinExistence type="predicted"/>
<dbReference type="Pfam" id="PF00307">
    <property type="entry name" value="CH"/>
    <property type="match status" value="1"/>
</dbReference>
<dbReference type="PANTHER" id="PTHR47385">
    <property type="entry name" value="CALPONIN"/>
    <property type="match status" value="1"/>
</dbReference>
<reference evidence="3 4" key="1">
    <citation type="submission" date="2018-04" db="EMBL/GenBank/DDBJ databases">
        <authorList>
            <person name="Zhang X."/>
            <person name="Yuan J."/>
            <person name="Li F."/>
            <person name="Xiang J."/>
        </authorList>
    </citation>
    <scope>NUCLEOTIDE SEQUENCE [LARGE SCALE GENOMIC DNA]</scope>
    <source>
        <tissue evidence="3">Muscle</tissue>
    </source>
</reference>
<evidence type="ECO:0000259" key="2">
    <source>
        <dbReference type="PROSITE" id="PS50021"/>
    </source>
</evidence>
<feature type="compositionally biased region" description="Basic and acidic residues" evidence="1">
    <location>
        <begin position="224"/>
        <end position="235"/>
    </location>
</feature>
<accession>A0A423TDU0</accession>
<dbReference type="PROSITE" id="PS50021">
    <property type="entry name" value="CH"/>
    <property type="match status" value="1"/>
</dbReference>
<organism evidence="3 4">
    <name type="scientific">Penaeus vannamei</name>
    <name type="common">Whiteleg shrimp</name>
    <name type="synonym">Litopenaeus vannamei</name>
    <dbReference type="NCBI Taxonomy" id="6689"/>
    <lineage>
        <taxon>Eukaryota</taxon>
        <taxon>Metazoa</taxon>
        <taxon>Ecdysozoa</taxon>
        <taxon>Arthropoda</taxon>
        <taxon>Crustacea</taxon>
        <taxon>Multicrustacea</taxon>
        <taxon>Malacostraca</taxon>
        <taxon>Eumalacostraca</taxon>
        <taxon>Eucarida</taxon>
        <taxon>Decapoda</taxon>
        <taxon>Dendrobranchiata</taxon>
        <taxon>Penaeoidea</taxon>
        <taxon>Penaeidae</taxon>
        <taxon>Penaeus</taxon>
    </lineage>
</organism>
<protein>
    <submittedName>
        <fullName evidence="3">Putative myophilin</fullName>
    </submittedName>
</protein>
<dbReference type="OrthoDB" id="21595at2759"/>
<gene>
    <name evidence="3" type="ORF">C7M84_006892</name>
</gene>
<dbReference type="PANTHER" id="PTHR47385:SF24">
    <property type="entry name" value="MUSCLE-SPECIFIC PROTEIN 20"/>
    <property type="match status" value="1"/>
</dbReference>
<comment type="caution">
    <text evidence="3">The sequence shown here is derived from an EMBL/GenBank/DDBJ whole genome shotgun (WGS) entry which is preliminary data.</text>
</comment>
<feature type="region of interest" description="Disordered" evidence="1">
    <location>
        <begin position="107"/>
        <end position="175"/>
    </location>
</feature>
<evidence type="ECO:0000256" key="1">
    <source>
        <dbReference type="SAM" id="MobiDB-lite"/>
    </source>
</evidence>
<dbReference type="Proteomes" id="UP000283509">
    <property type="component" value="Unassembled WGS sequence"/>
</dbReference>
<reference evidence="3 4" key="2">
    <citation type="submission" date="2019-01" db="EMBL/GenBank/DDBJ databases">
        <title>The decoding of complex shrimp genome reveals the adaptation for benthos swimmer, frequently molting mechanism and breeding impact on genome.</title>
        <authorList>
            <person name="Sun Y."/>
            <person name="Gao Y."/>
            <person name="Yu Y."/>
        </authorList>
    </citation>
    <scope>NUCLEOTIDE SEQUENCE [LARGE SCALE GENOMIC DNA]</scope>
    <source>
        <tissue evidence="3">Muscle</tissue>
    </source>
</reference>
<dbReference type="GO" id="GO:0015629">
    <property type="term" value="C:actin cytoskeleton"/>
    <property type="evidence" value="ECO:0007669"/>
    <property type="project" value="TreeGrafter"/>
</dbReference>
<dbReference type="InterPro" id="IPR001715">
    <property type="entry name" value="CH_dom"/>
</dbReference>
<dbReference type="STRING" id="6689.A0A423TDU0"/>
<evidence type="ECO:0000313" key="4">
    <source>
        <dbReference type="Proteomes" id="UP000283509"/>
    </source>
</evidence>
<name>A0A423TDU0_PENVA</name>
<keyword evidence="4" id="KW-1185">Reference proteome</keyword>
<dbReference type="GO" id="GO:0051015">
    <property type="term" value="F:actin filament binding"/>
    <property type="evidence" value="ECO:0007669"/>
    <property type="project" value="TreeGrafter"/>
</dbReference>
<feature type="compositionally biased region" description="Polar residues" evidence="1">
    <location>
        <begin position="128"/>
        <end position="138"/>
    </location>
</feature>
<evidence type="ECO:0000313" key="3">
    <source>
        <dbReference type="EMBL" id="ROT74557.1"/>
    </source>
</evidence>
<dbReference type="SUPFAM" id="SSF47576">
    <property type="entry name" value="Calponin-homology domain, CH-domain"/>
    <property type="match status" value="1"/>
</dbReference>
<dbReference type="GO" id="GO:0007015">
    <property type="term" value="P:actin filament organization"/>
    <property type="evidence" value="ECO:0007669"/>
    <property type="project" value="TreeGrafter"/>
</dbReference>
<feature type="region of interest" description="Disordered" evidence="1">
    <location>
        <begin position="205"/>
        <end position="235"/>
    </location>
</feature>
<dbReference type="EMBL" id="QCYY01001877">
    <property type="protein sequence ID" value="ROT74557.1"/>
    <property type="molecule type" value="Genomic_DNA"/>
</dbReference>
<dbReference type="InterPro" id="IPR036872">
    <property type="entry name" value="CH_dom_sf"/>
</dbReference>
<sequence length="235" mass="26360">MSERERRCSLAVASVHARESATSREKEALDWIFNVLGEPRPEGDIGDILRDGQVLCRLMNKLAPGAIPKINASGSQFKMMENINKAHPLPLAPRFTLTRQFHANAQNKRHIKGKLAGEGGEKRAQGGPTRTLTAQANIHTNTTERHTRHTHEASRAEAGHQPHRPPTTHTPHTTHIHIHNTYNTPPRDGDRPTVTHTVRRQAHETMIETTATDQRHPTAGNTEHTQRRAEERTRA</sequence>
<dbReference type="AlphaFoldDB" id="A0A423TDU0"/>
<feature type="domain" description="Calponin-homology (CH)" evidence="2">
    <location>
        <begin position="22"/>
        <end position="141"/>
    </location>
</feature>